<dbReference type="EMBL" id="MK072461">
    <property type="protein sequence ID" value="AYV85605.1"/>
    <property type="molecule type" value="Genomic_DNA"/>
</dbReference>
<reference evidence="1" key="1">
    <citation type="submission" date="2018-10" db="EMBL/GenBank/DDBJ databases">
        <title>Hidden diversity of soil giant viruses.</title>
        <authorList>
            <person name="Schulz F."/>
            <person name="Alteio L."/>
            <person name="Goudeau D."/>
            <person name="Ryan E.M."/>
            <person name="Malmstrom R.R."/>
            <person name="Blanchard J."/>
            <person name="Woyke T."/>
        </authorList>
    </citation>
    <scope>NUCLEOTIDE SEQUENCE</scope>
    <source>
        <strain evidence="1">SAV1</strain>
    </source>
</reference>
<organism evidence="1">
    <name type="scientific">Satyrvirus sp</name>
    <dbReference type="NCBI Taxonomy" id="2487771"/>
    <lineage>
        <taxon>Viruses</taxon>
        <taxon>Varidnaviria</taxon>
        <taxon>Bamfordvirae</taxon>
        <taxon>Nucleocytoviricota</taxon>
        <taxon>Megaviricetes</taxon>
        <taxon>Imitervirales</taxon>
        <taxon>Mimiviridae</taxon>
        <taxon>Megamimivirinae</taxon>
    </lineage>
</organism>
<protein>
    <submittedName>
        <fullName evidence="1">Uncharacterized protein</fullName>
    </submittedName>
</protein>
<evidence type="ECO:0000313" key="1">
    <source>
        <dbReference type="EMBL" id="AYV85605.1"/>
    </source>
</evidence>
<sequence length="81" mass="9713">MFIGIDVISKKYNISHPDMSQMEFYADEFNRINMDKNGRKVNFNDFMDPENGILDSMAEYMVQKFMIEILNINLKMEEKYQ</sequence>
<gene>
    <name evidence="1" type="ORF">Satyrvirus25_10</name>
</gene>
<name>A0A3G5AEF5_9VIRU</name>
<accession>A0A3G5AEF5</accession>
<proteinExistence type="predicted"/>